<proteinExistence type="predicted"/>
<evidence type="ECO:0000313" key="3">
    <source>
        <dbReference type="Proteomes" id="UP000011508"/>
    </source>
</evidence>
<dbReference type="AlphaFoldDB" id="M0IKW8"/>
<dbReference type="Pfam" id="PF25949">
    <property type="entry name" value="DUF7987"/>
    <property type="match status" value="1"/>
</dbReference>
<feature type="transmembrane region" description="Helical" evidence="1">
    <location>
        <begin position="34"/>
        <end position="53"/>
    </location>
</feature>
<gene>
    <name evidence="2" type="ORF">C441_04074</name>
</gene>
<name>M0IKW8_9EURY</name>
<dbReference type="OrthoDB" id="300628at2157"/>
<dbReference type="Proteomes" id="UP000011508">
    <property type="component" value="Unassembled WGS sequence"/>
</dbReference>
<comment type="caution">
    <text evidence="2">The sequence shown here is derived from an EMBL/GenBank/DDBJ whole genome shotgun (WGS) entry which is preliminary data.</text>
</comment>
<keyword evidence="1" id="KW-0812">Transmembrane</keyword>
<evidence type="ECO:0000256" key="1">
    <source>
        <dbReference type="SAM" id="Phobius"/>
    </source>
</evidence>
<organism evidence="2 3">
    <name type="scientific">Haloferax sulfurifontis ATCC BAA-897</name>
    <dbReference type="NCBI Taxonomy" id="662480"/>
    <lineage>
        <taxon>Archaea</taxon>
        <taxon>Methanobacteriati</taxon>
        <taxon>Methanobacteriota</taxon>
        <taxon>Stenosarchaea group</taxon>
        <taxon>Halobacteria</taxon>
        <taxon>Halobacteriales</taxon>
        <taxon>Haloferacaceae</taxon>
        <taxon>Haloferax</taxon>
    </lineage>
</organism>
<evidence type="ECO:0000313" key="2">
    <source>
        <dbReference type="EMBL" id="ELZ96687.1"/>
    </source>
</evidence>
<keyword evidence="1" id="KW-1133">Transmembrane helix</keyword>
<dbReference type="EMBL" id="AOLM01000006">
    <property type="protein sequence ID" value="ELZ96687.1"/>
    <property type="molecule type" value="Genomic_DNA"/>
</dbReference>
<dbReference type="InterPro" id="IPR058293">
    <property type="entry name" value="DUF7987"/>
</dbReference>
<dbReference type="RefSeq" id="WP_007273905.1">
    <property type="nucleotide sequence ID" value="NZ_AOLM01000006.1"/>
</dbReference>
<reference evidence="2 3" key="1">
    <citation type="journal article" date="2014" name="PLoS Genet.">
        <title>Phylogenetically driven sequencing of extremely halophilic archaea reveals strategies for static and dynamic osmo-response.</title>
        <authorList>
            <person name="Becker E.A."/>
            <person name="Seitzer P.M."/>
            <person name="Tritt A."/>
            <person name="Larsen D."/>
            <person name="Krusor M."/>
            <person name="Yao A.I."/>
            <person name="Wu D."/>
            <person name="Madern D."/>
            <person name="Eisen J.A."/>
            <person name="Darling A.E."/>
            <person name="Facciotti M.T."/>
        </authorList>
    </citation>
    <scope>NUCLEOTIDE SEQUENCE [LARGE SCALE GENOMIC DNA]</scope>
    <source>
        <strain evidence="2 3">ATCC BAA-897</strain>
    </source>
</reference>
<protein>
    <submittedName>
        <fullName evidence="2">Uncharacterized protein</fullName>
    </submittedName>
</protein>
<keyword evidence="1" id="KW-0472">Membrane</keyword>
<keyword evidence="3" id="KW-1185">Reference proteome</keyword>
<accession>M0IKW8</accession>
<sequence>MVLKDTRLTLLFVVLGTTLWLISGQFTDSEWIQWAILIGVGVVIPTILTEISGS</sequence>